<dbReference type="Proteomes" id="UP000247523">
    <property type="component" value="Unassembled WGS sequence"/>
</dbReference>
<proteinExistence type="predicted"/>
<evidence type="ECO:0000256" key="1">
    <source>
        <dbReference type="SAM" id="Phobius"/>
    </source>
</evidence>
<dbReference type="AlphaFoldDB" id="A0A255I1U5"/>
<dbReference type="EMBL" id="QICS01000004">
    <property type="protein sequence ID" value="PXV91051.1"/>
    <property type="molecule type" value="Genomic_DNA"/>
</dbReference>
<comment type="caution">
    <text evidence="2">The sequence shown here is derived from an EMBL/GenBank/DDBJ whole genome shotgun (WGS) entry which is preliminary data.</text>
</comment>
<name>A0A255I1U5_9FIRM</name>
<dbReference type="Proteomes" id="UP000216411">
    <property type="component" value="Unassembled WGS sequence"/>
</dbReference>
<protein>
    <submittedName>
        <fullName evidence="2">Uncharacterized protein</fullName>
    </submittedName>
</protein>
<reference evidence="3" key="3">
    <citation type="submission" date="2018-07" db="EMBL/GenBank/DDBJ databases">
        <authorList>
            <person name="Quirk P.G."/>
            <person name="Krulwich T.A."/>
        </authorList>
    </citation>
    <scope>NUCLEOTIDE SEQUENCE</scope>
    <source>
        <strain evidence="3">CCRI-19302</strain>
    </source>
</reference>
<sequence length="62" mass="7290">MKLSKIELFVYACVAFIAFTVSDRLNYNALSWQSFLIIVIPLLITDTLFLVKKRIDEEHRNK</sequence>
<dbReference type="EMBL" id="NOKA02000050">
    <property type="protein sequence ID" value="RDY30074.1"/>
    <property type="molecule type" value="Genomic_DNA"/>
</dbReference>
<evidence type="ECO:0000313" key="5">
    <source>
        <dbReference type="Proteomes" id="UP000247523"/>
    </source>
</evidence>
<keyword evidence="1" id="KW-1133">Transmembrane helix</keyword>
<feature type="transmembrane region" description="Helical" evidence="1">
    <location>
        <begin position="34"/>
        <end position="51"/>
    </location>
</feature>
<keyword evidence="1" id="KW-0812">Transmembrane</keyword>
<accession>A0A255I1U5</accession>
<keyword evidence="4" id="KW-1185">Reference proteome</keyword>
<reference evidence="3 4" key="1">
    <citation type="journal article" date="2017" name="Genome Announc.">
        <title>Draft Genome Sequence of a Sporulating and Motile Strain of Lachnotalea glycerini Isolated from Water in Quebec City, Canada.</title>
        <authorList>
            <person name="Maheux A.F."/>
            <person name="Boudreau D.K."/>
            <person name="Berube E."/>
            <person name="Boissinot M."/>
            <person name="Raymond F."/>
            <person name="Brodeur S."/>
            <person name="Corbeil J."/>
            <person name="Isabel S."/>
            <person name="Omar R.F."/>
            <person name="Bergeron M.G."/>
        </authorList>
    </citation>
    <scope>NUCLEOTIDE SEQUENCE [LARGE SCALE GENOMIC DNA]</scope>
    <source>
        <strain evidence="3 4">CCRI-19302</strain>
    </source>
</reference>
<dbReference type="RefSeq" id="WP_094380235.1">
    <property type="nucleotide sequence ID" value="NZ_NOKA02000050.1"/>
</dbReference>
<reference evidence="2 5" key="2">
    <citation type="submission" date="2018-05" db="EMBL/GenBank/DDBJ databases">
        <title>Genomic Encyclopedia of Type Strains, Phase IV (KMG-IV): sequencing the most valuable type-strain genomes for metagenomic binning, comparative biology and taxonomic classification.</title>
        <authorList>
            <person name="Goeker M."/>
        </authorList>
    </citation>
    <scope>NUCLEOTIDE SEQUENCE [LARGE SCALE GENOMIC DNA]</scope>
    <source>
        <strain evidence="2 5">DSM 28816</strain>
    </source>
</reference>
<evidence type="ECO:0000313" key="4">
    <source>
        <dbReference type="Proteomes" id="UP000216411"/>
    </source>
</evidence>
<keyword evidence="1" id="KW-0472">Membrane</keyword>
<evidence type="ECO:0000313" key="2">
    <source>
        <dbReference type="EMBL" id="PXV91051.1"/>
    </source>
</evidence>
<organism evidence="2 5">
    <name type="scientific">Lachnotalea glycerini</name>
    <dbReference type="NCBI Taxonomy" id="1763509"/>
    <lineage>
        <taxon>Bacteria</taxon>
        <taxon>Bacillati</taxon>
        <taxon>Bacillota</taxon>
        <taxon>Clostridia</taxon>
        <taxon>Lachnospirales</taxon>
        <taxon>Lachnospiraceae</taxon>
        <taxon>Lachnotalea</taxon>
    </lineage>
</organism>
<evidence type="ECO:0000313" key="3">
    <source>
        <dbReference type="EMBL" id="RDY30074.1"/>
    </source>
</evidence>
<gene>
    <name evidence="2" type="ORF">C8E03_10458</name>
    <name evidence="3" type="ORF">CG710_016675</name>
</gene>